<keyword evidence="5" id="KW-1185">Reference proteome</keyword>
<feature type="region of interest" description="Disordered" evidence="1">
    <location>
        <begin position="1"/>
        <end position="21"/>
    </location>
</feature>
<evidence type="ECO:0000259" key="3">
    <source>
        <dbReference type="PROSITE" id="PS50011"/>
    </source>
</evidence>
<organism evidence="4 5">
    <name type="scientific">Agromyces ramosus</name>
    <dbReference type="NCBI Taxonomy" id="33879"/>
    <lineage>
        <taxon>Bacteria</taxon>
        <taxon>Bacillati</taxon>
        <taxon>Actinomycetota</taxon>
        <taxon>Actinomycetes</taxon>
        <taxon>Micrococcales</taxon>
        <taxon>Microbacteriaceae</taxon>
        <taxon>Agromyces</taxon>
    </lineage>
</organism>
<sequence>MRRRPRRASAASPEPDVAAPARSLEARLVGYRLLRRIASGERADVYLAVVDDHEPHSSSSPPEVVDGGRAAGRPGPVVVVLRVYDADVPGETITTEVEAMSTDASGTLPALLDVATLDDGRCCLVVERLGGPALSRVIAERTLSPGEAVTILAPIVVAVAELARTGLVHARLAATDVLLDDAGRPRLVGLGALRRLPGDGFERVALARNGHAVLARLVEDVAAAVSPAGALAGPLAFLRERLDARPFEPCEAELERRLFAAAVPEPVRGLEVRARPPRLPARITAPAADAAVLTGPPASGDARGGAIGAGFRRMLALAQGPDDLVDRLAAAADRDPGGPARRRLAAILRGRGRSLAFGGLVGGAMLVLLLTLVPPATAEGGPPVVAPDAASLESTTPPPAARAETGPGPGPDGRDPDQSTSTDADPVTAARSLLERRAKCFDTLDLACLESVAQPGSAIEASDRLALSAARDGAESVAAPFDPATVEVTAEMGAAVLVRVATAPGREPASLLMVRGEAGWRLREVFG</sequence>
<feature type="domain" description="Protein kinase" evidence="3">
    <location>
        <begin position="31"/>
        <end position="357"/>
    </location>
</feature>
<accession>A0A4Q7MI20</accession>
<dbReference type="PROSITE" id="PS50011">
    <property type="entry name" value="PROTEIN_KINASE_DOM"/>
    <property type="match status" value="1"/>
</dbReference>
<keyword evidence="2" id="KW-1133">Transmembrane helix</keyword>
<dbReference type="RefSeq" id="WP_130352969.1">
    <property type="nucleotide sequence ID" value="NZ_SGWY01000002.1"/>
</dbReference>
<keyword evidence="2" id="KW-0472">Membrane</keyword>
<name>A0A4Q7MI20_9MICO</name>
<dbReference type="Proteomes" id="UP000293289">
    <property type="component" value="Unassembled WGS sequence"/>
</dbReference>
<dbReference type="InterPro" id="IPR011009">
    <property type="entry name" value="Kinase-like_dom_sf"/>
</dbReference>
<evidence type="ECO:0000256" key="2">
    <source>
        <dbReference type="SAM" id="Phobius"/>
    </source>
</evidence>
<proteinExistence type="predicted"/>
<dbReference type="InterPro" id="IPR000719">
    <property type="entry name" value="Prot_kinase_dom"/>
</dbReference>
<feature type="region of interest" description="Disordered" evidence="1">
    <location>
        <begin position="383"/>
        <end position="427"/>
    </location>
</feature>
<dbReference type="SUPFAM" id="SSF56112">
    <property type="entry name" value="Protein kinase-like (PK-like)"/>
    <property type="match status" value="1"/>
</dbReference>
<evidence type="ECO:0000313" key="4">
    <source>
        <dbReference type="EMBL" id="RZS66372.1"/>
    </source>
</evidence>
<dbReference type="EMBL" id="SGWY01000002">
    <property type="protein sequence ID" value="RZS66372.1"/>
    <property type="molecule type" value="Genomic_DNA"/>
</dbReference>
<evidence type="ECO:0000313" key="5">
    <source>
        <dbReference type="Proteomes" id="UP000293289"/>
    </source>
</evidence>
<dbReference type="OrthoDB" id="5125808at2"/>
<dbReference type="Gene3D" id="1.10.510.10">
    <property type="entry name" value="Transferase(Phosphotransferase) domain 1"/>
    <property type="match status" value="1"/>
</dbReference>
<keyword evidence="2" id="KW-0812">Transmembrane</keyword>
<reference evidence="4 5" key="1">
    <citation type="submission" date="2019-02" db="EMBL/GenBank/DDBJ databases">
        <title>Genomic Encyclopedia of Type Strains, Phase IV (KMG-IV): sequencing the most valuable type-strain genomes for metagenomic binning, comparative biology and taxonomic classification.</title>
        <authorList>
            <person name="Goeker M."/>
        </authorList>
    </citation>
    <scope>NUCLEOTIDE SEQUENCE [LARGE SCALE GENOMIC DNA]</scope>
    <source>
        <strain evidence="4 5">DSM 43045</strain>
    </source>
</reference>
<comment type="caution">
    <text evidence="4">The sequence shown here is derived from an EMBL/GenBank/DDBJ whole genome shotgun (WGS) entry which is preliminary data.</text>
</comment>
<dbReference type="AlphaFoldDB" id="A0A4Q7MI20"/>
<dbReference type="GO" id="GO:0004672">
    <property type="term" value="F:protein kinase activity"/>
    <property type="evidence" value="ECO:0007669"/>
    <property type="project" value="InterPro"/>
</dbReference>
<dbReference type="GO" id="GO:0005524">
    <property type="term" value="F:ATP binding"/>
    <property type="evidence" value="ECO:0007669"/>
    <property type="project" value="InterPro"/>
</dbReference>
<protein>
    <recommendedName>
        <fullName evidence="3">Protein kinase domain-containing protein</fullName>
    </recommendedName>
</protein>
<gene>
    <name evidence="4" type="ORF">EV187_2094</name>
</gene>
<feature type="transmembrane region" description="Helical" evidence="2">
    <location>
        <begin position="355"/>
        <end position="373"/>
    </location>
</feature>
<evidence type="ECO:0000256" key="1">
    <source>
        <dbReference type="SAM" id="MobiDB-lite"/>
    </source>
</evidence>